<evidence type="ECO:0000313" key="3">
    <source>
        <dbReference type="Proteomes" id="UP000315395"/>
    </source>
</evidence>
<dbReference type="PROSITE" id="PS51257">
    <property type="entry name" value="PROKAR_LIPOPROTEIN"/>
    <property type="match status" value="1"/>
</dbReference>
<dbReference type="RefSeq" id="WP_143782246.1">
    <property type="nucleotide sequence ID" value="NZ_CP041616.1"/>
</dbReference>
<proteinExistence type="predicted"/>
<accession>A0A516G7S6</accession>
<dbReference type="OrthoDB" id="3481501at2"/>
<evidence type="ECO:0008006" key="4">
    <source>
        <dbReference type="Google" id="ProtNLM"/>
    </source>
</evidence>
<feature type="chain" id="PRO_5038709031" description="Lipoprotein LpqB beta-propeller domain-containing protein" evidence="1">
    <location>
        <begin position="27"/>
        <end position="443"/>
    </location>
</feature>
<organism evidence="2 3">
    <name type="scientific">Ornithinimicrobium ciconiae</name>
    <dbReference type="NCBI Taxonomy" id="2594265"/>
    <lineage>
        <taxon>Bacteria</taxon>
        <taxon>Bacillati</taxon>
        <taxon>Actinomycetota</taxon>
        <taxon>Actinomycetes</taxon>
        <taxon>Micrococcales</taxon>
        <taxon>Ornithinimicrobiaceae</taxon>
        <taxon>Ornithinimicrobium</taxon>
    </lineage>
</organism>
<keyword evidence="1" id="KW-0732">Signal</keyword>
<dbReference type="Proteomes" id="UP000315395">
    <property type="component" value="Chromosome"/>
</dbReference>
<dbReference type="EMBL" id="CP041616">
    <property type="protein sequence ID" value="QDO87569.1"/>
    <property type="molecule type" value="Genomic_DNA"/>
</dbReference>
<dbReference type="KEGG" id="orz:FNH13_03795"/>
<evidence type="ECO:0000313" key="2">
    <source>
        <dbReference type="EMBL" id="QDO87569.1"/>
    </source>
</evidence>
<protein>
    <recommendedName>
        <fullName evidence="4">Lipoprotein LpqB beta-propeller domain-containing protein</fullName>
    </recommendedName>
</protein>
<feature type="signal peptide" evidence="1">
    <location>
        <begin position="1"/>
        <end position="26"/>
    </location>
</feature>
<keyword evidence="3" id="KW-1185">Reference proteome</keyword>
<sequence length="443" mass="46944">MRHRLIPLALASAGAVLLSGCGSAWPASDAEERFVEHFSTTYAEHVVSTTTQSSGKWPYAGGDLSALVVLADDTPPELFDQITQEVIAWDPDNSTTYDGRGATANGLGVCAGDEQREAKQELRHGLYAEGLALAGDWPCTTWERAEGAPYQASVADFSADGATVRPLLSEDGADLWVRAELREPWGSVDARWVSVPPQLEDTLTAVGEVMPIRTFEFTQAQGLRIAVPATSDLSAAQQAAEEVAGPDLPVEVVQGDLDPVKAAEIEALAPVADHVRAVPGVIDVTARPGHLLIAVDDPDTVTAAVQAATTHSALGAASVELNLDATGPDDEWARHRYFWDRGGSDEILDVFVDLVGHESVSHVQVSNRATTPAVSVTLSMPLADGFAHLKQVLPDGLSVKVAGHDALPSVQFISARTLAPEDLTTQFTTPDLDQLASDWNSAP</sequence>
<evidence type="ECO:0000256" key="1">
    <source>
        <dbReference type="SAM" id="SignalP"/>
    </source>
</evidence>
<gene>
    <name evidence="2" type="ORF">FNH13_03795</name>
</gene>
<dbReference type="AlphaFoldDB" id="A0A516G7S6"/>
<reference evidence="2 3" key="1">
    <citation type="submission" date="2019-07" db="EMBL/GenBank/DDBJ databases">
        <title>complete genome sequencing of Ornithinimicrobium sp. H23M54.</title>
        <authorList>
            <person name="Bae J.-W."/>
            <person name="Lee S.-Y."/>
        </authorList>
    </citation>
    <scope>NUCLEOTIDE SEQUENCE [LARGE SCALE GENOMIC DNA]</scope>
    <source>
        <strain evidence="2 3">H23M54</strain>
    </source>
</reference>
<name>A0A516G7S6_9MICO</name>